<dbReference type="Gene3D" id="3.90.1150.10">
    <property type="entry name" value="Aspartate Aminotransferase, domain 1"/>
    <property type="match status" value="1"/>
</dbReference>
<dbReference type="EMBL" id="QUSZ01004100">
    <property type="protein sequence ID" value="RHY15858.1"/>
    <property type="molecule type" value="Genomic_DNA"/>
</dbReference>
<gene>
    <name evidence="1" type="ORF">DYB36_011749</name>
</gene>
<organism evidence="1 2">
    <name type="scientific">Aphanomyces astaci</name>
    <name type="common">Crayfish plague agent</name>
    <dbReference type="NCBI Taxonomy" id="112090"/>
    <lineage>
        <taxon>Eukaryota</taxon>
        <taxon>Sar</taxon>
        <taxon>Stramenopiles</taxon>
        <taxon>Oomycota</taxon>
        <taxon>Saprolegniomycetes</taxon>
        <taxon>Saprolegniales</taxon>
        <taxon>Verrucalvaceae</taxon>
        <taxon>Aphanomyces</taxon>
    </lineage>
</organism>
<protein>
    <submittedName>
        <fullName evidence="1">Uncharacterized protein</fullName>
    </submittedName>
</protein>
<evidence type="ECO:0000313" key="2">
    <source>
        <dbReference type="Proteomes" id="UP000265427"/>
    </source>
</evidence>
<dbReference type="Proteomes" id="UP000265427">
    <property type="component" value="Unassembled WGS sequence"/>
</dbReference>
<proteinExistence type="predicted"/>
<comment type="caution">
    <text evidence="1">The sequence shown here is derived from an EMBL/GenBank/DDBJ whole genome shotgun (WGS) entry which is preliminary data.</text>
</comment>
<dbReference type="InterPro" id="IPR015422">
    <property type="entry name" value="PyrdxlP-dep_Trfase_small"/>
</dbReference>
<evidence type="ECO:0000313" key="1">
    <source>
        <dbReference type="EMBL" id="RHY15858.1"/>
    </source>
</evidence>
<dbReference type="AlphaFoldDB" id="A0A397B6X5"/>
<accession>A0A397B6X5</accession>
<name>A0A397B6X5_APHAT</name>
<sequence>MAEAARSELAALPGVEVTSVAECNEHTNTLLARVNARNNVYLSTASTVDQDGHKYATCRACFQHVNVSLETVELLLTELRECLSP</sequence>
<reference evidence="1 2" key="1">
    <citation type="submission" date="2018-08" db="EMBL/GenBank/DDBJ databases">
        <title>Aphanomyces genome sequencing and annotation.</title>
        <authorList>
            <person name="Minardi D."/>
            <person name="Oidtmann B."/>
            <person name="Van Der Giezen M."/>
            <person name="Studholme D.J."/>
        </authorList>
    </citation>
    <scope>NUCLEOTIDE SEQUENCE [LARGE SCALE GENOMIC DNA]</scope>
    <source>
        <strain evidence="1 2">Kv</strain>
    </source>
</reference>